<sequence length="76" mass="8497">MQNKSVFDPGQVCSMNRSHITLKAFLTHLLCHYTTCMCGNCCLRADLASCDIVCEVQFEKSVCIKCVNVKDVGTYQ</sequence>
<reference evidence="1" key="2">
    <citation type="journal article" date="2015" name="Fish Shellfish Immunol.">
        <title>Early steps in the European eel (Anguilla anguilla)-Vibrio vulnificus interaction in the gills: Role of the RtxA13 toxin.</title>
        <authorList>
            <person name="Callol A."/>
            <person name="Pajuelo D."/>
            <person name="Ebbesson L."/>
            <person name="Teles M."/>
            <person name="MacKenzie S."/>
            <person name="Amaro C."/>
        </authorList>
    </citation>
    <scope>NUCLEOTIDE SEQUENCE</scope>
</reference>
<organism evidence="1">
    <name type="scientific">Anguilla anguilla</name>
    <name type="common">European freshwater eel</name>
    <name type="synonym">Muraena anguilla</name>
    <dbReference type="NCBI Taxonomy" id="7936"/>
    <lineage>
        <taxon>Eukaryota</taxon>
        <taxon>Metazoa</taxon>
        <taxon>Chordata</taxon>
        <taxon>Craniata</taxon>
        <taxon>Vertebrata</taxon>
        <taxon>Euteleostomi</taxon>
        <taxon>Actinopterygii</taxon>
        <taxon>Neopterygii</taxon>
        <taxon>Teleostei</taxon>
        <taxon>Anguilliformes</taxon>
        <taxon>Anguillidae</taxon>
        <taxon>Anguilla</taxon>
    </lineage>
</organism>
<protein>
    <submittedName>
        <fullName evidence="1">Uncharacterized protein</fullName>
    </submittedName>
</protein>
<dbReference type="EMBL" id="GBXM01005115">
    <property type="protein sequence ID" value="JAI03463.1"/>
    <property type="molecule type" value="Transcribed_RNA"/>
</dbReference>
<dbReference type="AlphaFoldDB" id="A0A0E9XL55"/>
<proteinExistence type="predicted"/>
<reference evidence="1" key="1">
    <citation type="submission" date="2014-11" db="EMBL/GenBank/DDBJ databases">
        <authorList>
            <person name="Amaro Gonzalez C."/>
        </authorList>
    </citation>
    <scope>NUCLEOTIDE SEQUENCE</scope>
</reference>
<accession>A0A0E9XL55</accession>
<name>A0A0E9XL55_ANGAN</name>
<evidence type="ECO:0000313" key="1">
    <source>
        <dbReference type="EMBL" id="JAI03463.1"/>
    </source>
</evidence>